<comment type="caution">
    <text evidence="9">The sequence shown here is derived from an EMBL/GenBank/DDBJ whole genome shotgun (WGS) entry which is preliminary data.</text>
</comment>
<keyword evidence="2 6" id="KW-0812">Transmembrane</keyword>
<protein>
    <recommendedName>
        <fullName evidence="8">Major facilitator superfamily (MFS) profile domain-containing protein</fullName>
    </recommendedName>
</protein>
<evidence type="ECO:0000256" key="1">
    <source>
        <dbReference type="ARBA" id="ARBA00004141"/>
    </source>
</evidence>
<dbReference type="PANTHER" id="PTHR23507:SF1">
    <property type="entry name" value="FI18259P1-RELATED"/>
    <property type="match status" value="1"/>
</dbReference>
<dbReference type="Gene3D" id="1.20.1250.20">
    <property type="entry name" value="MFS general substrate transporter like domains"/>
    <property type="match status" value="1"/>
</dbReference>
<keyword evidence="4 6" id="KW-0472">Membrane</keyword>
<sequence>MSPPGLSPAQRRLILLVCASVVAADFGSALALAPQISIFESLICRRMGGGTDCKSPEVQGELALLTGWKETADQLAGIALALPYGLAADLFGRRPILLLALTGLLLEDVAIRVVCWWNAVLLLRMIWVSPAVQMIGGGSQIATAMAYAIITDVVPAQKRASVFYIIAAAILLGEILATPISAFLMVWSPWLPSLLSTLFELLGLFGAVFILEMDRTASELETPCSRNNMERHDEGEGESKEDNPSPEHNLDDEYANTPKRAYRSWWKGSTKRYWTRIGYHISVSN</sequence>
<evidence type="ECO:0000256" key="6">
    <source>
        <dbReference type="SAM" id="Phobius"/>
    </source>
</evidence>
<dbReference type="InterPro" id="IPR011701">
    <property type="entry name" value="MFS"/>
</dbReference>
<keyword evidence="3 6" id="KW-1133">Transmembrane helix</keyword>
<feature type="transmembrane region" description="Helical" evidence="6">
    <location>
        <begin position="190"/>
        <end position="211"/>
    </location>
</feature>
<dbReference type="InterPro" id="IPR020846">
    <property type="entry name" value="MFS_dom"/>
</dbReference>
<feature type="domain" description="Major facilitator superfamily (MFS) profile" evidence="8">
    <location>
        <begin position="13"/>
        <end position="285"/>
    </location>
</feature>
<feature type="transmembrane region" description="Helical" evidence="6">
    <location>
        <begin position="162"/>
        <end position="184"/>
    </location>
</feature>
<feature type="chain" id="PRO_5046617839" description="Major facilitator superfamily (MFS) profile domain-containing protein" evidence="7">
    <location>
        <begin position="25"/>
        <end position="285"/>
    </location>
</feature>
<dbReference type="Pfam" id="PF07690">
    <property type="entry name" value="MFS_1"/>
    <property type="match status" value="1"/>
</dbReference>
<keyword evidence="10" id="KW-1185">Reference proteome</keyword>
<evidence type="ECO:0000256" key="5">
    <source>
        <dbReference type="SAM" id="MobiDB-lite"/>
    </source>
</evidence>
<evidence type="ECO:0000259" key="8">
    <source>
        <dbReference type="PROSITE" id="PS50850"/>
    </source>
</evidence>
<evidence type="ECO:0000256" key="3">
    <source>
        <dbReference type="ARBA" id="ARBA00022989"/>
    </source>
</evidence>
<feature type="region of interest" description="Disordered" evidence="5">
    <location>
        <begin position="221"/>
        <end position="253"/>
    </location>
</feature>
<dbReference type="InterPro" id="IPR036259">
    <property type="entry name" value="MFS_trans_sf"/>
</dbReference>
<dbReference type="SUPFAM" id="SSF103473">
    <property type="entry name" value="MFS general substrate transporter"/>
    <property type="match status" value="1"/>
</dbReference>
<feature type="compositionally biased region" description="Basic and acidic residues" evidence="5">
    <location>
        <begin position="228"/>
        <end position="251"/>
    </location>
</feature>
<evidence type="ECO:0000313" key="9">
    <source>
        <dbReference type="EMBL" id="KAL2810757.1"/>
    </source>
</evidence>
<evidence type="ECO:0000256" key="2">
    <source>
        <dbReference type="ARBA" id="ARBA00022692"/>
    </source>
</evidence>
<dbReference type="EMBL" id="JBFXLT010000067">
    <property type="protein sequence ID" value="KAL2810757.1"/>
    <property type="molecule type" value="Genomic_DNA"/>
</dbReference>
<dbReference type="Proteomes" id="UP001610334">
    <property type="component" value="Unassembled WGS sequence"/>
</dbReference>
<feature type="transmembrane region" description="Helical" evidence="6">
    <location>
        <begin position="131"/>
        <end position="150"/>
    </location>
</feature>
<reference evidence="9 10" key="1">
    <citation type="submission" date="2024-07" db="EMBL/GenBank/DDBJ databases">
        <title>Section-level genome sequencing and comparative genomics of Aspergillus sections Usti and Cavernicolus.</title>
        <authorList>
            <consortium name="Lawrence Berkeley National Laboratory"/>
            <person name="Nybo J.L."/>
            <person name="Vesth T.C."/>
            <person name="Theobald S."/>
            <person name="Frisvad J.C."/>
            <person name="Larsen T.O."/>
            <person name="Kjaerboelling I."/>
            <person name="Rothschild-Mancinelli K."/>
            <person name="Lyhne E.K."/>
            <person name="Kogle M.E."/>
            <person name="Barry K."/>
            <person name="Clum A."/>
            <person name="Na H."/>
            <person name="Ledsgaard L."/>
            <person name="Lin J."/>
            <person name="Lipzen A."/>
            <person name="Kuo A."/>
            <person name="Riley R."/>
            <person name="Mondo S."/>
            <person name="Labutti K."/>
            <person name="Haridas S."/>
            <person name="Pangalinan J."/>
            <person name="Salamov A.A."/>
            <person name="Simmons B.A."/>
            <person name="Magnuson J.K."/>
            <person name="Chen J."/>
            <person name="Drula E."/>
            <person name="Henrissat B."/>
            <person name="Wiebenga A."/>
            <person name="Lubbers R.J."/>
            <person name="Gomes A.C."/>
            <person name="Makela M.R."/>
            <person name="Stajich J."/>
            <person name="Grigoriev I.V."/>
            <person name="Mortensen U.H."/>
            <person name="De Vries R.P."/>
            <person name="Baker S.E."/>
            <person name="Andersen M.R."/>
        </authorList>
    </citation>
    <scope>NUCLEOTIDE SEQUENCE [LARGE SCALE GENOMIC DNA]</scope>
    <source>
        <strain evidence="9 10">CBS 588.65</strain>
    </source>
</reference>
<gene>
    <name evidence="9" type="ORF">BJX63DRAFT_303957</name>
</gene>
<dbReference type="PROSITE" id="PS50850">
    <property type="entry name" value="MFS"/>
    <property type="match status" value="1"/>
</dbReference>
<feature type="signal peptide" evidence="7">
    <location>
        <begin position="1"/>
        <end position="24"/>
    </location>
</feature>
<evidence type="ECO:0000256" key="7">
    <source>
        <dbReference type="SAM" id="SignalP"/>
    </source>
</evidence>
<evidence type="ECO:0000256" key="4">
    <source>
        <dbReference type="ARBA" id="ARBA00023136"/>
    </source>
</evidence>
<accession>A0ABR4H5M5</accession>
<name>A0ABR4H5M5_9EURO</name>
<dbReference type="PANTHER" id="PTHR23507">
    <property type="entry name" value="ZGC:174356"/>
    <property type="match status" value="1"/>
</dbReference>
<comment type="subcellular location">
    <subcellularLocation>
        <location evidence="1">Membrane</location>
        <topology evidence="1">Multi-pass membrane protein</topology>
    </subcellularLocation>
</comment>
<proteinExistence type="predicted"/>
<evidence type="ECO:0000313" key="10">
    <source>
        <dbReference type="Proteomes" id="UP001610334"/>
    </source>
</evidence>
<organism evidence="9 10">
    <name type="scientific">Aspergillus granulosus</name>
    <dbReference type="NCBI Taxonomy" id="176169"/>
    <lineage>
        <taxon>Eukaryota</taxon>
        <taxon>Fungi</taxon>
        <taxon>Dikarya</taxon>
        <taxon>Ascomycota</taxon>
        <taxon>Pezizomycotina</taxon>
        <taxon>Eurotiomycetes</taxon>
        <taxon>Eurotiomycetidae</taxon>
        <taxon>Eurotiales</taxon>
        <taxon>Aspergillaceae</taxon>
        <taxon>Aspergillus</taxon>
        <taxon>Aspergillus subgen. Nidulantes</taxon>
    </lineage>
</organism>
<keyword evidence="7" id="KW-0732">Signal</keyword>